<reference evidence="8 9" key="1">
    <citation type="submission" date="2018-10" db="EMBL/GenBank/DDBJ databases">
        <title>Iterative Subtractive Binning of Freshwater Chronoseries Metagenomes Recovers Nearly Complete Genomes from over Four Hundred Novel Species.</title>
        <authorList>
            <person name="Rodriguez-R L.M."/>
            <person name="Tsementzi D."/>
            <person name="Luo C."/>
            <person name="Konstantinidis K.T."/>
        </authorList>
    </citation>
    <scope>NUCLEOTIDE SEQUENCE [LARGE SCALE GENOMIC DNA]</scope>
    <source>
        <strain evidence="8">WB7_2B_003</strain>
    </source>
</reference>
<keyword evidence="2" id="KW-0489">Methyltransferase</keyword>
<dbReference type="NCBIfam" id="TIGR00589">
    <property type="entry name" value="ogt"/>
    <property type="match status" value="1"/>
</dbReference>
<evidence type="ECO:0000313" key="8">
    <source>
        <dbReference type="EMBL" id="NCU63094.1"/>
    </source>
</evidence>
<dbReference type="InterPro" id="IPR001497">
    <property type="entry name" value="MethylDNA_cys_MeTrfase_AS"/>
</dbReference>
<dbReference type="CDD" id="cd06445">
    <property type="entry name" value="ATase"/>
    <property type="match status" value="1"/>
</dbReference>
<comment type="catalytic activity">
    <reaction evidence="6">
        <text>a 6-O-methyl-2'-deoxyguanosine in DNA + L-cysteinyl-[protein] = S-methyl-L-cysteinyl-[protein] + a 2'-deoxyguanosine in DNA</text>
        <dbReference type="Rhea" id="RHEA:24000"/>
        <dbReference type="Rhea" id="RHEA-COMP:10131"/>
        <dbReference type="Rhea" id="RHEA-COMP:10132"/>
        <dbReference type="Rhea" id="RHEA-COMP:11367"/>
        <dbReference type="Rhea" id="RHEA-COMP:11368"/>
        <dbReference type="ChEBI" id="CHEBI:29950"/>
        <dbReference type="ChEBI" id="CHEBI:82612"/>
        <dbReference type="ChEBI" id="CHEBI:85445"/>
        <dbReference type="ChEBI" id="CHEBI:85448"/>
        <dbReference type="EC" id="2.1.1.63"/>
    </reaction>
</comment>
<dbReference type="AlphaFoldDB" id="A0A845SAS5"/>
<dbReference type="PANTHER" id="PTHR10815:SF13">
    <property type="entry name" value="METHYLATED-DNA--PROTEIN-CYSTEINE METHYLTRANSFERASE"/>
    <property type="match status" value="1"/>
</dbReference>
<dbReference type="SUPFAM" id="SSF46767">
    <property type="entry name" value="Methylated DNA-protein cysteine methyltransferase, C-terminal domain"/>
    <property type="match status" value="1"/>
</dbReference>
<dbReference type="GO" id="GO:0032259">
    <property type="term" value="P:methylation"/>
    <property type="evidence" value="ECO:0007669"/>
    <property type="project" value="UniProtKB-KW"/>
</dbReference>
<dbReference type="GO" id="GO:0006281">
    <property type="term" value="P:DNA repair"/>
    <property type="evidence" value="ECO:0007669"/>
    <property type="project" value="UniProtKB-KW"/>
</dbReference>
<comment type="catalytic activity">
    <reaction evidence="1">
        <text>a 4-O-methyl-thymidine in DNA + L-cysteinyl-[protein] = a thymidine in DNA + S-methyl-L-cysteinyl-[protein]</text>
        <dbReference type="Rhea" id="RHEA:53428"/>
        <dbReference type="Rhea" id="RHEA-COMP:10131"/>
        <dbReference type="Rhea" id="RHEA-COMP:10132"/>
        <dbReference type="Rhea" id="RHEA-COMP:13555"/>
        <dbReference type="Rhea" id="RHEA-COMP:13556"/>
        <dbReference type="ChEBI" id="CHEBI:29950"/>
        <dbReference type="ChEBI" id="CHEBI:82612"/>
        <dbReference type="ChEBI" id="CHEBI:137386"/>
        <dbReference type="ChEBI" id="CHEBI:137387"/>
        <dbReference type="EC" id="2.1.1.63"/>
    </reaction>
</comment>
<evidence type="ECO:0000256" key="5">
    <source>
        <dbReference type="ARBA" id="ARBA00023204"/>
    </source>
</evidence>
<dbReference type="PANTHER" id="PTHR10815">
    <property type="entry name" value="METHYLATED-DNA--PROTEIN-CYSTEINE METHYLTRANSFERASE"/>
    <property type="match status" value="1"/>
</dbReference>
<name>A0A845SAS5_9PROT</name>
<evidence type="ECO:0000313" key="9">
    <source>
        <dbReference type="Proteomes" id="UP000572953"/>
    </source>
</evidence>
<organism evidence="8 9">
    <name type="scientific">Candidatus Fonsibacter lacus</name>
    <dbReference type="NCBI Taxonomy" id="2576439"/>
    <lineage>
        <taxon>Bacteria</taxon>
        <taxon>Pseudomonadati</taxon>
        <taxon>Pseudomonadota</taxon>
        <taxon>Alphaproteobacteria</taxon>
        <taxon>Candidatus Pelagibacterales</taxon>
        <taxon>Candidatus Pelagibacterales incertae sedis</taxon>
        <taxon>Candidatus Fonsibacter</taxon>
    </lineage>
</organism>
<evidence type="ECO:0000256" key="1">
    <source>
        <dbReference type="ARBA" id="ARBA00001286"/>
    </source>
</evidence>
<dbReference type="PROSITE" id="PS00374">
    <property type="entry name" value="MGMT"/>
    <property type="match status" value="1"/>
</dbReference>
<dbReference type="GO" id="GO:0003908">
    <property type="term" value="F:methylated-DNA-[protein]-cysteine S-methyltransferase activity"/>
    <property type="evidence" value="ECO:0007669"/>
    <property type="project" value="UniProtKB-EC"/>
</dbReference>
<dbReference type="Proteomes" id="UP000572953">
    <property type="component" value="Unassembled WGS sequence"/>
</dbReference>
<feature type="domain" description="Methylated-DNA-[protein]-cysteine S-methyltransferase DNA binding" evidence="7">
    <location>
        <begin position="71"/>
        <end position="148"/>
    </location>
</feature>
<evidence type="ECO:0000256" key="6">
    <source>
        <dbReference type="ARBA" id="ARBA00049348"/>
    </source>
</evidence>
<dbReference type="EMBL" id="RGGN01000113">
    <property type="protein sequence ID" value="NCU63094.1"/>
    <property type="molecule type" value="Genomic_DNA"/>
</dbReference>
<dbReference type="InterPro" id="IPR036388">
    <property type="entry name" value="WH-like_DNA-bd_sf"/>
</dbReference>
<evidence type="ECO:0000256" key="2">
    <source>
        <dbReference type="ARBA" id="ARBA00022603"/>
    </source>
</evidence>
<gene>
    <name evidence="8" type="ORF">EBV78_03270</name>
</gene>
<dbReference type="InterPro" id="IPR014048">
    <property type="entry name" value="MethylDNA_cys_MeTrfase_DNA-bd"/>
</dbReference>
<keyword evidence="4" id="KW-0227">DNA damage</keyword>
<dbReference type="InterPro" id="IPR036217">
    <property type="entry name" value="MethylDNA_cys_MeTrfase_DNAb"/>
</dbReference>
<evidence type="ECO:0000259" key="7">
    <source>
        <dbReference type="Pfam" id="PF01035"/>
    </source>
</evidence>
<evidence type="ECO:0000256" key="4">
    <source>
        <dbReference type="ARBA" id="ARBA00022763"/>
    </source>
</evidence>
<keyword evidence="5" id="KW-0234">DNA repair</keyword>
<sequence>MSTSQLSFKTKLGFISVIEDEGYITDIAFKRITKQKSSPQLLRAKKQINKFLDKKIKKFKFKTKIFGSKKQIKVWNEIKKIHYAKTVSYNFISKKTKIHPRHVGKICSQNRLLLFIPCHRVIRSNGLLGGFSAKRGIDLKSKIIKIEELNK</sequence>
<accession>A0A845SAS5</accession>
<protein>
    <submittedName>
        <fullName evidence="8">MGMT family protein</fullName>
    </submittedName>
</protein>
<keyword evidence="3" id="KW-0808">Transferase</keyword>
<dbReference type="Pfam" id="PF01035">
    <property type="entry name" value="DNA_binding_1"/>
    <property type="match status" value="1"/>
</dbReference>
<dbReference type="Gene3D" id="1.10.10.10">
    <property type="entry name" value="Winged helix-like DNA-binding domain superfamily/Winged helix DNA-binding domain"/>
    <property type="match status" value="1"/>
</dbReference>
<proteinExistence type="predicted"/>
<evidence type="ECO:0000256" key="3">
    <source>
        <dbReference type="ARBA" id="ARBA00022679"/>
    </source>
</evidence>
<comment type="caution">
    <text evidence="8">The sequence shown here is derived from an EMBL/GenBank/DDBJ whole genome shotgun (WGS) entry which is preliminary data.</text>
</comment>